<feature type="transmembrane region" description="Helical" evidence="1">
    <location>
        <begin position="67"/>
        <end position="90"/>
    </location>
</feature>
<evidence type="ECO:0000313" key="3">
    <source>
        <dbReference type="Proteomes" id="UP001209570"/>
    </source>
</evidence>
<evidence type="ECO:0000313" key="2">
    <source>
        <dbReference type="EMBL" id="KAJ0405241.1"/>
    </source>
</evidence>
<keyword evidence="1" id="KW-1133">Transmembrane helix</keyword>
<dbReference type="InterPro" id="IPR032675">
    <property type="entry name" value="LRR_dom_sf"/>
</dbReference>
<comment type="caution">
    <text evidence="2">The sequence shown here is derived from an EMBL/GenBank/DDBJ whole genome shotgun (WGS) entry which is preliminary data.</text>
</comment>
<sequence>MLLSIPTTQACIILTPARAWKYLFGIDGIFGVNGKYFDQFFQVREVLEILLQSYQLYYLSHAIPERWINSLAVSVVVLNCFGVVLLDTLPGFQHKERRLGHLLLDITLDLTCAVVIPLCIIVPYLLVVDWSTGVVPVNCYRDGTEGSVADLTQQLARVERTVLTKLIITHCPALVMPPILSEFSRLQSLETYNCTLVDWPMNAALRQQKHPALSYVYLMETDMSAFPTGLLHSEVPATFNNFRIYRSNLSVLPESLGQLWANQNFYAFALERTDVSILPRSLRLLQSFAYHILSNPIVEIPDDMFADARPGWLWLSGNPLRRLPSTIGDTSRLEELLVEWTNVTESMPWLLDWLAARSTEPFVSFYGSPICFRLSDPVNRYCSWYQESDTSSLQMEYVIQQRPL</sequence>
<reference evidence="2" key="1">
    <citation type="submission" date="2021-12" db="EMBL/GenBank/DDBJ databases">
        <title>Prjna785345.</title>
        <authorList>
            <person name="Rujirawat T."/>
            <person name="Krajaejun T."/>
        </authorList>
    </citation>
    <scope>NUCLEOTIDE SEQUENCE</scope>
    <source>
        <strain evidence="2">Pi057C3</strain>
    </source>
</reference>
<dbReference type="SUPFAM" id="SSF52058">
    <property type="entry name" value="L domain-like"/>
    <property type="match status" value="1"/>
</dbReference>
<dbReference type="AlphaFoldDB" id="A0AAD5QCU1"/>
<dbReference type="Gene3D" id="3.80.10.10">
    <property type="entry name" value="Ribonuclease Inhibitor"/>
    <property type="match status" value="1"/>
</dbReference>
<name>A0AAD5QCU1_PYTIN</name>
<keyword evidence="3" id="KW-1185">Reference proteome</keyword>
<dbReference type="EMBL" id="JAKCXM010000048">
    <property type="protein sequence ID" value="KAJ0405241.1"/>
    <property type="molecule type" value="Genomic_DNA"/>
</dbReference>
<keyword evidence="1" id="KW-0472">Membrane</keyword>
<protein>
    <submittedName>
        <fullName evidence="2">Uncharacterized protein</fullName>
    </submittedName>
</protein>
<organism evidence="2 3">
    <name type="scientific">Pythium insidiosum</name>
    <name type="common">Pythiosis disease agent</name>
    <dbReference type="NCBI Taxonomy" id="114742"/>
    <lineage>
        <taxon>Eukaryota</taxon>
        <taxon>Sar</taxon>
        <taxon>Stramenopiles</taxon>
        <taxon>Oomycota</taxon>
        <taxon>Peronosporomycetes</taxon>
        <taxon>Pythiales</taxon>
        <taxon>Pythiaceae</taxon>
        <taxon>Pythium</taxon>
    </lineage>
</organism>
<dbReference type="Proteomes" id="UP001209570">
    <property type="component" value="Unassembled WGS sequence"/>
</dbReference>
<keyword evidence="1" id="KW-0812">Transmembrane</keyword>
<feature type="transmembrane region" description="Helical" evidence="1">
    <location>
        <begin position="102"/>
        <end position="126"/>
    </location>
</feature>
<evidence type="ECO:0000256" key="1">
    <source>
        <dbReference type="SAM" id="Phobius"/>
    </source>
</evidence>
<accession>A0AAD5QCU1</accession>
<gene>
    <name evidence="2" type="ORF">P43SY_006926</name>
</gene>
<proteinExistence type="predicted"/>